<dbReference type="OrthoDB" id="674818at2759"/>
<reference evidence="14" key="2">
    <citation type="journal article" date="2018" name="Plant J.">
        <title>The Sorghum bicolor reference genome: improved assembly, gene annotations, a transcriptome atlas, and signatures of genome organization.</title>
        <authorList>
            <person name="McCormick R.F."/>
            <person name="Truong S.K."/>
            <person name="Sreedasyam A."/>
            <person name="Jenkins J."/>
            <person name="Shu S."/>
            <person name="Sims D."/>
            <person name="Kennedy M."/>
            <person name="Amirebrahimi M."/>
            <person name="Weers B.D."/>
            <person name="McKinley B."/>
            <person name="Mattison A."/>
            <person name="Morishige D.T."/>
            <person name="Grimwood J."/>
            <person name="Schmutz J."/>
            <person name="Mullet J.E."/>
        </authorList>
    </citation>
    <scope>NUCLEOTIDE SEQUENCE [LARGE SCALE GENOMIC DNA]</scope>
    <source>
        <strain evidence="14">cv. BTx623</strain>
    </source>
</reference>
<dbReference type="OMA" id="LHYSRRY"/>
<evidence type="ECO:0000256" key="5">
    <source>
        <dbReference type="ARBA" id="ARBA00022692"/>
    </source>
</evidence>
<dbReference type="Proteomes" id="UP000000768">
    <property type="component" value="Chromosome 4"/>
</dbReference>
<evidence type="ECO:0000256" key="3">
    <source>
        <dbReference type="ARBA" id="ARBA00005751"/>
    </source>
</evidence>
<evidence type="ECO:0000256" key="2">
    <source>
        <dbReference type="ARBA" id="ARBA00004454"/>
    </source>
</evidence>
<dbReference type="PROSITE" id="PS00755">
    <property type="entry name" value="SECY_1"/>
    <property type="match status" value="1"/>
</dbReference>
<dbReference type="GO" id="GO:0043022">
    <property type="term" value="F:ribosome binding"/>
    <property type="evidence" value="ECO:0000318"/>
    <property type="project" value="GO_Central"/>
</dbReference>
<feature type="domain" description="Translocon Sec61/SecY plug" evidence="12">
    <location>
        <begin position="44"/>
        <end position="78"/>
    </location>
</feature>
<dbReference type="PANTHER" id="PTHR10906">
    <property type="entry name" value="SECY/SEC61-ALPHA FAMILY MEMBER"/>
    <property type="match status" value="1"/>
</dbReference>
<accession>A0A194YRI7</accession>
<dbReference type="Pfam" id="PF00344">
    <property type="entry name" value="SecY"/>
    <property type="match status" value="1"/>
</dbReference>
<feature type="transmembrane region" description="Helical" evidence="11">
    <location>
        <begin position="248"/>
        <end position="268"/>
    </location>
</feature>
<dbReference type="Pfam" id="PF10559">
    <property type="entry name" value="Plug_translocon"/>
    <property type="match status" value="1"/>
</dbReference>
<dbReference type="GO" id="GO:0008320">
    <property type="term" value="F:protein transmembrane transporter activity"/>
    <property type="evidence" value="ECO:0000318"/>
    <property type="project" value="GO_Central"/>
</dbReference>
<evidence type="ECO:0000256" key="11">
    <source>
        <dbReference type="SAM" id="Phobius"/>
    </source>
</evidence>
<keyword evidence="8" id="KW-0811">Translocation</keyword>
<feature type="transmembrane region" description="Helical" evidence="11">
    <location>
        <begin position="328"/>
        <end position="347"/>
    </location>
</feature>
<protein>
    <recommendedName>
        <fullName evidence="12">Translocon Sec61/SecY plug domain-containing protein</fullName>
    </recommendedName>
</protein>
<evidence type="ECO:0000256" key="6">
    <source>
        <dbReference type="ARBA" id="ARBA00022927"/>
    </source>
</evidence>
<dbReference type="Gene3D" id="1.10.3370.10">
    <property type="entry name" value="SecY subunit domain"/>
    <property type="match status" value="1"/>
</dbReference>
<feature type="transmembrane region" description="Helical" evidence="11">
    <location>
        <begin position="288"/>
        <end position="308"/>
    </location>
</feature>
<dbReference type="AlphaFoldDB" id="A0A194YRI7"/>
<proteinExistence type="inferred from homology"/>
<evidence type="ECO:0000256" key="4">
    <source>
        <dbReference type="ARBA" id="ARBA00022448"/>
    </source>
</evidence>
<dbReference type="GO" id="GO:0031204">
    <property type="term" value="P:post-translational protein targeting to membrane, translocation"/>
    <property type="evidence" value="ECO:0000318"/>
    <property type="project" value="GO_Central"/>
</dbReference>
<dbReference type="GO" id="GO:0005784">
    <property type="term" value="C:Sec61 translocon complex"/>
    <property type="evidence" value="ECO:0000318"/>
    <property type="project" value="GO_Central"/>
</dbReference>
<dbReference type="InterPro" id="IPR019561">
    <property type="entry name" value="Translocon_Sec61/SecY_plug_dom"/>
</dbReference>
<reference evidence="13 14" key="1">
    <citation type="journal article" date="2009" name="Nature">
        <title>The Sorghum bicolor genome and the diversification of grasses.</title>
        <authorList>
            <person name="Paterson A.H."/>
            <person name="Bowers J.E."/>
            <person name="Bruggmann R."/>
            <person name="Dubchak I."/>
            <person name="Grimwood J."/>
            <person name="Gundlach H."/>
            <person name="Haberer G."/>
            <person name="Hellsten U."/>
            <person name="Mitros T."/>
            <person name="Poliakov A."/>
            <person name="Schmutz J."/>
            <person name="Spannagl M."/>
            <person name="Tang H."/>
            <person name="Wang X."/>
            <person name="Wicker T."/>
            <person name="Bharti A.K."/>
            <person name="Chapman J."/>
            <person name="Feltus F.A."/>
            <person name="Gowik U."/>
            <person name="Grigoriev I.V."/>
            <person name="Lyons E."/>
            <person name="Maher C.A."/>
            <person name="Martis M."/>
            <person name="Narechania A."/>
            <person name="Otillar R.P."/>
            <person name="Penning B.W."/>
            <person name="Salamov A.A."/>
            <person name="Wang Y."/>
            <person name="Zhang L."/>
            <person name="Carpita N.C."/>
            <person name="Freeling M."/>
            <person name="Gingle A.R."/>
            <person name="Hash C.T."/>
            <person name="Keller B."/>
            <person name="Klein P."/>
            <person name="Kresovich S."/>
            <person name="McCann M.C."/>
            <person name="Ming R."/>
            <person name="Peterson D.G."/>
            <person name="Mehboob-ur-Rahman"/>
            <person name="Ware D."/>
            <person name="Westhoff P."/>
            <person name="Mayer K.F."/>
            <person name="Messing J."/>
            <person name="Rokhsar D.S."/>
        </authorList>
    </citation>
    <scope>NUCLEOTIDE SEQUENCE [LARGE SCALE GENOMIC DNA]</scope>
    <source>
        <strain evidence="14">cv. BTx623</strain>
    </source>
</reference>
<dbReference type="InterPro" id="IPR030659">
    <property type="entry name" value="SecY_CS"/>
</dbReference>
<keyword evidence="7 11" id="KW-1133">Transmembrane helix</keyword>
<feature type="transmembrane region" description="Helical" evidence="11">
    <location>
        <begin position="80"/>
        <end position="103"/>
    </location>
</feature>
<evidence type="ECO:0000256" key="8">
    <source>
        <dbReference type="ARBA" id="ARBA00023010"/>
    </source>
</evidence>
<comment type="similarity">
    <text evidence="3 10">Belongs to the SecY/SEC61-alpha family.</text>
</comment>
<keyword evidence="9 11" id="KW-0472">Membrane</keyword>
<organism evidence="13 14">
    <name type="scientific">Sorghum bicolor</name>
    <name type="common">Sorghum</name>
    <name type="synonym">Sorghum vulgare</name>
    <dbReference type="NCBI Taxonomy" id="4558"/>
    <lineage>
        <taxon>Eukaryota</taxon>
        <taxon>Viridiplantae</taxon>
        <taxon>Streptophyta</taxon>
        <taxon>Embryophyta</taxon>
        <taxon>Tracheophyta</taxon>
        <taxon>Spermatophyta</taxon>
        <taxon>Magnoliopsida</taxon>
        <taxon>Liliopsida</taxon>
        <taxon>Poales</taxon>
        <taxon>Poaceae</taxon>
        <taxon>PACMAD clade</taxon>
        <taxon>Panicoideae</taxon>
        <taxon>Andropogonodae</taxon>
        <taxon>Andropogoneae</taxon>
        <taxon>Sorghinae</taxon>
        <taxon>Sorghum</taxon>
    </lineage>
</organism>
<keyword evidence="14" id="KW-1185">Reference proteome</keyword>
<dbReference type="SUPFAM" id="SSF103491">
    <property type="entry name" value="Preprotein translocase SecY subunit"/>
    <property type="match status" value="1"/>
</dbReference>
<dbReference type="PIRSF" id="PIRSF004557">
    <property type="entry name" value="SecY"/>
    <property type="match status" value="1"/>
</dbReference>
<name>A0A194YRI7_SORBI</name>
<evidence type="ECO:0000313" key="13">
    <source>
        <dbReference type="EMBL" id="KXG30445.2"/>
    </source>
</evidence>
<evidence type="ECO:0000256" key="10">
    <source>
        <dbReference type="RuleBase" id="RU004349"/>
    </source>
</evidence>
<gene>
    <name evidence="13" type="ORF">SORBI_3004G175900</name>
</gene>
<comment type="subcellular location">
    <subcellularLocation>
        <location evidence="1">Endomembrane system</location>
        <topology evidence="1">Multi-pass membrane protein</topology>
    </subcellularLocation>
    <subcellularLocation>
        <location evidence="2">Plastid</location>
        <location evidence="2">Chloroplast thylakoid membrane</location>
        <topology evidence="2">Multi-pass membrane protein</topology>
    </subcellularLocation>
</comment>
<evidence type="ECO:0000256" key="7">
    <source>
        <dbReference type="ARBA" id="ARBA00022989"/>
    </source>
</evidence>
<feature type="transmembrane region" description="Helical" evidence="11">
    <location>
        <begin position="123"/>
        <end position="142"/>
    </location>
</feature>
<dbReference type="Gramene" id="KXG30445">
    <property type="protein sequence ID" value="KXG30445"/>
    <property type="gene ID" value="SORBI_3004G175900"/>
</dbReference>
<dbReference type="eggNOG" id="KOG1373">
    <property type="taxonomic scope" value="Eukaryota"/>
</dbReference>
<evidence type="ECO:0000256" key="9">
    <source>
        <dbReference type="ARBA" id="ARBA00023136"/>
    </source>
</evidence>
<dbReference type="InParanoid" id="A0A194YRI7"/>
<dbReference type="InterPro" id="IPR023201">
    <property type="entry name" value="SecY_dom_sf"/>
</dbReference>
<evidence type="ECO:0000256" key="1">
    <source>
        <dbReference type="ARBA" id="ARBA00004127"/>
    </source>
</evidence>
<dbReference type="GO" id="GO:0005048">
    <property type="term" value="F:signal sequence binding"/>
    <property type="evidence" value="ECO:0000318"/>
    <property type="project" value="GO_Central"/>
</dbReference>
<evidence type="ECO:0000259" key="12">
    <source>
        <dbReference type="Pfam" id="PF10559"/>
    </source>
</evidence>
<keyword evidence="5 11" id="KW-0812">Transmembrane</keyword>
<feature type="transmembrane region" description="Helical" evidence="11">
    <location>
        <begin position="36"/>
        <end position="60"/>
    </location>
</feature>
<sequence length="415" mass="44739">MAARGSFVLDMVRPLAALMPAVRRADRAVPFHRRMLYAGLSVSVFMVCSHLPLYGVRYAASGADPLYWLRSILASNRGTLMEFGVGPVVTAGTVMQLLTASKLIRVDKSVRRDRDLVDGARKVLAVTIALGEAAAYVLLGMYGPVGALNGALIVLQLFSASVLVVFLDELLDKGYGLQGCSAVSLLSATNTCGKVFWQAFSPVTVNTGRGPEFEGIVLAVIHQAVVRAGNTRALVATMLRRHLPNVTNLLATCLVLLTAIYLEGIRMLLPLQSRERRGRRVTFPIKLLYTSTTPIFLYSAMVSVLYMVSQLLHYSRFGGGVLGRLLGVWKEASYAAVPVGGLAYYVTPPSSVAADPLHALIYTVLLLASCALLSQFWVVTSGSSARDVARQLADQRLAMPGRRDGATYEQLKCGG</sequence>
<keyword evidence="4" id="KW-0813">Transport</keyword>
<evidence type="ECO:0000313" key="14">
    <source>
        <dbReference type="Proteomes" id="UP000000768"/>
    </source>
</evidence>
<feature type="transmembrane region" description="Helical" evidence="11">
    <location>
        <begin position="148"/>
        <end position="167"/>
    </location>
</feature>
<dbReference type="GO" id="GO:0009535">
    <property type="term" value="C:chloroplast thylakoid membrane"/>
    <property type="evidence" value="ECO:0007669"/>
    <property type="project" value="UniProtKB-SubCell"/>
</dbReference>
<dbReference type="GO" id="GO:0006616">
    <property type="term" value="P:SRP-dependent cotranslational protein targeting to membrane, translocation"/>
    <property type="evidence" value="ECO:0000318"/>
    <property type="project" value="GO_Central"/>
</dbReference>
<dbReference type="EMBL" id="CM000763">
    <property type="protein sequence ID" value="KXG30445.2"/>
    <property type="molecule type" value="Genomic_DNA"/>
</dbReference>
<feature type="transmembrane region" description="Helical" evidence="11">
    <location>
        <begin position="359"/>
        <end position="380"/>
    </location>
</feature>
<dbReference type="InterPro" id="IPR002208">
    <property type="entry name" value="SecY/SEC61-alpha"/>
</dbReference>
<keyword evidence="6" id="KW-0653">Protein transport</keyword>
<dbReference type="STRING" id="4558.A0A194YRI7"/>